<proteinExistence type="predicted"/>
<accession>A0AAE3LLL9</accession>
<keyword evidence="2" id="KW-1185">Reference proteome</keyword>
<evidence type="ECO:0000313" key="1">
    <source>
        <dbReference type="EMBL" id="MCU6705076.1"/>
    </source>
</evidence>
<organism evidence="1 2">
    <name type="scientific">Hominimerdicola aceti</name>
    <dbReference type="NCBI Taxonomy" id="2981726"/>
    <lineage>
        <taxon>Bacteria</taxon>
        <taxon>Bacillati</taxon>
        <taxon>Bacillota</taxon>
        <taxon>Clostridia</taxon>
        <taxon>Eubacteriales</taxon>
        <taxon>Oscillospiraceae</taxon>
        <taxon>Hominimerdicola</taxon>
    </lineage>
</organism>
<reference evidence="1 2" key="1">
    <citation type="journal article" date="2021" name="ISME Commun">
        <title>Automated analysis of genomic sequences facilitates high-throughput and comprehensive description of bacteria.</title>
        <authorList>
            <person name="Hitch T.C.A."/>
        </authorList>
    </citation>
    <scope>NUCLEOTIDE SEQUENCE [LARGE SCALE GENOMIC DNA]</scope>
    <source>
        <strain evidence="1 2">Sanger_31</strain>
    </source>
</reference>
<dbReference type="RefSeq" id="WP_038670658.1">
    <property type="nucleotide sequence ID" value="NZ_JAOQJZ010000003.1"/>
</dbReference>
<sequence length="67" mass="7775">MGIFKKKTVKPVPEECRGMEIKIMSSTCTGEKTIGFYNRNTREIMYPELVKSDSDVEAFYEKYGLKK</sequence>
<dbReference type="AlphaFoldDB" id="A0AAE3LLL9"/>
<comment type="caution">
    <text evidence="1">The sequence shown here is derived from an EMBL/GenBank/DDBJ whole genome shotgun (WGS) entry which is preliminary data.</text>
</comment>
<dbReference type="EMBL" id="JAOQJZ010000003">
    <property type="protein sequence ID" value="MCU6705076.1"/>
    <property type="molecule type" value="Genomic_DNA"/>
</dbReference>
<dbReference type="Proteomes" id="UP001208131">
    <property type="component" value="Unassembled WGS sequence"/>
</dbReference>
<protein>
    <submittedName>
        <fullName evidence="1">Uncharacterized protein</fullName>
    </submittedName>
</protein>
<gene>
    <name evidence="1" type="ORF">OCV57_03925</name>
</gene>
<evidence type="ECO:0000313" key="2">
    <source>
        <dbReference type="Proteomes" id="UP001208131"/>
    </source>
</evidence>
<name>A0AAE3LLL9_9FIRM</name>